<proteinExistence type="predicted"/>
<gene>
    <name evidence="2" type="ORF">AVDCRST_MAG20-2164</name>
</gene>
<dbReference type="Gene3D" id="3.30.200.20">
    <property type="entry name" value="Phosphorylase Kinase, domain 1"/>
    <property type="match status" value="1"/>
</dbReference>
<feature type="domain" description="Aminoglycoside phosphotransferase" evidence="1">
    <location>
        <begin position="68"/>
        <end position="250"/>
    </location>
</feature>
<sequence>MARSAGHRLQWDEVRPDRRSRLEAVLGSPVRLAVGQQGGYGPGLAARCELADGRRVFVKGVAADQNPHTPAMVRREVTVVADLPEGAPAPALLHVVDEGDWVALVFEEVPGVHPAVPWDEAELRSVLRATLAIGELEPASSLPTVAGHYGPVFRGWRTLAAEGPDAVAEDWSRRNLERLADLEAGWEEATAGSSLVHGDVRSDNVLLVPRDGQLPGAADVVFVDWTSTCVGAGWFDVVAMLPSVELEGGGSPEHVLRLAGLRLDDRQLAPLVAALAGYFAERGRLPDPPGLPTLRSFQQAQGAVALAWLRRLLRWP</sequence>
<dbReference type="Pfam" id="PF01636">
    <property type="entry name" value="APH"/>
    <property type="match status" value="1"/>
</dbReference>
<reference evidence="2" key="1">
    <citation type="submission" date="2020-02" db="EMBL/GenBank/DDBJ databases">
        <authorList>
            <person name="Meier V. D."/>
        </authorList>
    </citation>
    <scope>NUCLEOTIDE SEQUENCE</scope>
    <source>
        <strain evidence="2">AVDCRST_MAG20</strain>
    </source>
</reference>
<dbReference type="SUPFAM" id="SSF56112">
    <property type="entry name" value="Protein kinase-like (PK-like)"/>
    <property type="match status" value="1"/>
</dbReference>
<organism evidence="2">
    <name type="scientific">uncultured Acidimicrobiales bacterium</name>
    <dbReference type="NCBI Taxonomy" id="310071"/>
    <lineage>
        <taxon>Bacteria</taxon>
        <taxon>Bacillati</taxon>
        <taxon>Actinomycetota</taxon>
        <taxon>Acidimicrobiia</taxon>
        <taxon>Acidimicrobiales</taxon>
        <taxon>environmental samples</taxon>
    </lineage>
</organism>
<name>A0A6J4IDS4_9ACTN</name>
<dbReference type="Gene3D" id="3.90.1200.10">
    <property type="match status" value="1"/>
</dbReference>
<dbReference type="InterPro" id="IPR011009">
    <property type="entry name" value="Kinase-like_dom_sf"/>
</dbReference>
<dbReference type="EMBL" id="CADCSY010000092">
    <property type="protein sequence ID" value="CAA9247334.1"/>
    <property type="molecule type" value="Genomic_DNA"/>
</dbReference>
<dbReference type="InterPro" id="IPR002575">
    <property type="entry name" value="Aminoglycoside_PTrfase"/>
</dbReference>
<accession>A0A6J4IDS4</accession>
<protein>
    <recommendedName>
        <fullName evidence="1">Aminoglycoside phosphotransferase domain-containing protein</fullName>
    </recommendedName>
</protein>
<dbReference type="AlphaFoldDB" id="A0A6J4IDS4"/>
<evidence type="ECO:0000259" key="1">
    <source>
        <dbReference type="Pfam" id="PF01636"/>
    </source>
</evidence>
<evidence type="ECO:0000313" key="2">
    <source>
        <dbReference type="EMBL" id="CAA9247334.1"/>
    </source>
</evidence>